<accession>A0A8J7HXL1</accession>
<dbReference type="NCBIfam" id="TIGR02242">
    <property type="entry name" value="tail_TIGR02242"/>
    <property type="match status" value="1"/>
</dbReference>
<dbReference type="EMBL" id="JAECZA010000007">
    <property type="protein sequence ID" value="MBH8572101.1"/>
    <property type="molecule type" value="Genomic_DNA"/>
</dbReference>
<keyword evidence="2" id="KW-1185">Reference proteome</keyword>
<dbReference type="InterPro" id="IPR011748">
    <property type="entry name" value="Unchr_phage_tail-like"/>
</dbReference>
<dbReference type="Pfam" id="PF09684">
    <property type="entry name" value="Tail_P2_I"/>
    <property type="match status" value="1"/>
</dbReference>
<dbReference type="RefSeq" id="WP_214430930.1">
    <property type="nucleotide sequence ID" value="NZ_CAWPUQ010000306.1"/>
</dbReference>
<proteinExistence type="predicted"/>
<name>A0A8J7HXL1_9NOST</name>
<organism evidence="1 2">
    <name type="scientific">Dendronalium phyllosphericum CENA369</name>
    <dbReference type="NCBI Taxonomy" id="1725256"/>
    <lineage>
        <taxon>Bacteria</taxon>
        <taxon>Bacillati</taxon>
        <taxon>Cyanobacteriota</taxon>
        <taxon>Cyanophyceae</taxon>
        <taxon>Nostocales</taxon>
        <taxon>Nostocaceae</taxon>
        <taxon>Dendronalium</taxon>
        <taxon>Dendronalium phyllosphericum</taxon>
    </lineage>
</organism>
<evidence type="ECO:0000313" key="2">
    <source>
        <dbReference type="Proteomes" id="UP000662314"/>
    </source>
</evidence>
<protein>
    <submittedName>
        <fullName evidence="1">Phage tail protein</fullName>
    </submittedName>
</protein>
<sequence>MMPALTSKSISLQISPMQISATTSQGGSRMLGTEATEGSQLQSEIVVHPGELCRVALEIKNWESQPQHLTLKLDGTFPLEWCQVQTDVKTAPQFGTAPEQNSVAQTSNTAMGAAIDLVTLEVAAKKSRHADLWFLIPDDFFEGQDALEGSKEKQLNFRGCLSLSQGSSLNPIQESNFELNVRPQSTYTTFLPIVYQEVDYIHRFIKIFEQAFDPVVNSFTSMWAHLDPLTAPQALLPFLAHWVDWPIDAQLDLIHQRRLIRRAVEIYRCRGTRKGLRFYLHLYTGLPLDEQIDREEDKSISITEPFGQGCVFGLAHVGEDAIIGGGKPYHFDVRLRAQPNSPIDEQLVRRIIEQEKPAFCSYSLRIETD</sequence>
<reference evidence="1 2" key="1">
    <citation type="journal article" date="2021" name="Int. J. Syst. Evol. Microbiol.">
        <title>Amazonocrinis nigriterrae gen. nov., sp. nov., Atlanticothrix silvestris gen. nov., sp. nov. and Dendronalium phyllosphericum gen. nov., sp. nov., nostocacean cyanobacteria from Brazilian environments.</title>
        <authorList>
            <person name="Alvarenga D.O."/>
            <person name="Andreote A.P.D."/>
            <person name="Branco L.H.Z."/>
            <person name="Delbaje E."/>
            <person name="Cruz R.B."/>
            <person name="Varani A.M."/>
            <person name="Fiore M.F."/>
        </authorList>
    </citation>
    <scope>NUCLEOTIDE SEQUENCE [LARGE SCALE GENOMIC DNA]</scope>
    <source>
        <strain evidence="1 2">CENA369</strain>
    </source>
</reference>
<dbReference type="Proteomes" id="UP000662314">
    <property type="component" value="Unassembled WGS sequence"/>
</dbReference>
<comment type="caution">
    <text evidence="1">The sequence shown here is derived from an EMBL/GenBank/DDBJ whole genome shotgun (WGS) entry which is preliminary data.</text>
</comment>
<gene>
    <name evidence="1" type="ORF">I8752_03445</name>
</gene>
<dbReference type="AlphaFoldDB" id="A0A8J7HXL1"/>
<dbReference type="InterPro" id="IPR006521">
    <property type="entry name" value="Tail_protein_I"/>
</dbReference>
<evidence type="ECO:0000313" key="1">
    <source>
        <dbReference type="EMBL" id="MBH8572101.1"/>
    </source>
</evidence>